<dbReference type="InterPro" id="IPR011990">
    <property type="entry name" value="TPR-like_helical_dom_sf"/>
</dbReference>
<dbReference type="PANTHER" id="PTHR43179">
    <property type="entry name" value="RHAMNOSYLTRANSFERASE WBBL"/>
    <property type="match status" value="1"/>
</dbReference>
<reference evidence="7 8" key="1">
    <citation type="submission" date="2017-06" db="EMBL/GenBank/DDBJ databases">
        <title>Investigating the central metabolism of Clostridium thermosuccinogenes.</title>
        <authorList>
            <person name="Koendjbiharie J.G."/>
            <person name="van Kranenburg R."/>
        </authorList>
    </citation>
    <scope>NUCLEOTIDE SEQUENCE [LARGE SCALE GENOMIC DNA]</scope>
    <source>
        <strain evidence="7 8">DSM 5806</strain>
    </source>
</reference>
<evidence type="ECO:0000256" key="1">
    <source>
        <dbReference type="ARBA" id="ARBA00004776"/>
    </source>
</evidence>
<evidence type="ECO:0000256" key="4">
    <source>
        <dbReference type="ARBA" id="ARBA00022679"/>
    </source>
</evidence>
<dbReference type="Pfam" id="PF14559">
    <property type="entry name" value="TPR_19"/>
    <property type="match status" value="1"/>
</dbReference>
<dbReference type="EMBL" id="NIOJ01000005">
    <property type="protein sequence ID" value="PNU00994.1"/>
    <property type="molecule type" value="Genomic_DNA"/>
</dbReference>
<evidence type="ECO:0000313" key="8">
    <source>
        <dbReference type="Proteomes" id="UP000236151"/>
    </source>
</evidence>
<comment type="similarity">
    <text evidence="2">Belongs to the glycosyltransferase 2 family.</text>
</comment>
<feature type="domain" description="Glycosyltransferase 2-like" evidence="6">
    <location>
        <begin position="19"/>
        <end position="117"/>
    </location>
</feature>
<dbReference type="SUPFAM" id="SSF53448">
    <property type="entry name" value="Nucleotide-diphospho-sugar transferases"/>
    <property type="match status" value="2"/>
</dbReference>
<keyword evidence="3" id="KW-0328">Glycosyltransferase</keyword>
<dbReference type="InterPro" id="IPR019734">
    <property type="entry name" value="TPR_rpt"/>
</dbReference>
<evidence type="ECO:0000256" key="5">
    <source>
        <dbReference type="PROSITE-ProRule" id="PRU00339"/>
    </source>
</evidence>
<dbReference type="InterPro" id="IPR001173">
    <property type="entry name" value="Glyco_trans_2-like"/>
</dbReference>
<gene>
    <name evidence="7" type="ORF">CDQ84_03715</name>
</gene>
<comment type="pathway">
    <text evidence="1">Cell wall biogenesis; cell wall polysaccharide biosynthesis.</text>
</comment>
<dbReference type="SUPFAM" id="SSF48452">
    <property type="entry name" value="TPR-like"/>
    <property type="match status" value="2"/>
</dbReference>
<evidence type="ECO:0000313" key="7">
    <source>
        <dbReference type="EMBL" id="PNU00994.1"/>
    </source>
</evidence>
<dbReference type="InterPro" id="IPR029063">
    <property type="entry name" value="SAM-dependent_MTases_sf"/>
</dbReference>
<keyword evidence="4" id="KW-0808">Transferase</keyword>
<feature type="repeat" description="TPR" evidence="5">
    <location>
        <begin position="726"/>
        <end position="759"/>
    </location>
</feature>
<protein>
    <recommendedName>
        <fullName evidence="6">Glycosyltransferase 2-like domain-containing protein</fullName>
    </recommendedName>
</protein>
<feature type="repeat" description="TPR" evidence="5">
    <location>
        <begin position="289"/>
        <end position="322"/>
    </location>
</feature>
<organism evidence="7 8">
    <name type="scientific">Clostridium thermosuccinogenes</name>
    <dbReference type="NCBI Taxonomy" id="84032"/>
    <lineage>
        <taxon>Bacteria</taxon>
        <taxon>Bacillati</taxon>
        <taxon>Bacillota</taxon>
        <taxon>Clostridia</taxon>
        <taxon>Eubacteriales</taxon>
        <taxon>Clostridiaceae</taxon>
        <taxon>Clostridium</taxon>
    </lineage>
</organism>
<dbReference type="Pfam" id="PF00535">
    <property type="entry name" value="Glycos_transf_2"/>
    <property type="match status" value="2"/>
</dbReference>
<dbReference type="Pfam" id="PF13181">
    <property type="entry name" value="TPR_8"/>
    <property type="match status" value="3"/>
</dbReference>
<keyword evidence="5" id="KW-0802">TPR repeat</keyword>
<dbReference type="Gene3D" id="3.40.50.150">
    <property type="entry name" value="Vaccinia Virus protein VP39"/>
    <property type="match status" value="1"/>
</dbReference>
<keyword evidence="8" id="KW-1185">Reference proteome</keyword>
<proteinExistence type="inferred from homology"/>
<name>A0A2K2FQF3_9CLOT</name>
<dbReference type="SMART" id="SM00028">
    <property type="entry name" value="TPR"/>
    <property type="match status" value="8"/>
</dbReference>
<feature type="repeat" description="TPR" evidence="5">
    <location>
        <begin position="872"/>
        <end position="905"/>
    </location>
</feature>
<dbReference type="KEGG" id="cthd:CDO33_00665"/>
<dbReference type="Gene3D" id="1.25.40.10">
    <property type="entry name" value="Tetratricopeptide repeat domain"/>
    <property type="match status" value="4"/>
</dbReference>
<dbReference type="Proteomes" id="UP000236151">
    <property type="component" value="Unassembled WGS sequence"/>
</dbReference>
<accession>A0A2K2FQF3</accession>
<evidence type="ECO:0000259" key="6">
    <source>
        <dbReference type="Pfam" id="PF00535"/>
    </source>
</evidence>
<dbReference type="SUPFAM" id="SSF53335">
    <property type="entry name" value="S-adenosyl-L-methionine-dependent methyltransferases"/>
    <property type="match status" value="1"/>
</dbReference>
<feature type="domain" description="Glycosyltransferase 2-like" evidence="6">
    <location>
        <begin position="936"/>
        <end position="1076"/>
    </location>
</feature>
<comment type="caution">
    <text evidence="7">The sequence shown here is derived from an EMBL/GenBank/DDBJ whole genome shotgun (WGS) entry which is preliminary data.</text>
</comment>
<dbReference type="CDD" id="cd02511">
    <property type="entry name" value="Beta4Glucosyltransferase"/>
    <property type="match status" value="1"/>
</dbReference>
<dbReference type="InterPro" id="IPR029044">
    <property type="entry name" value="Nucleotide-diphossugar_trans"/>
</dbReference>
<dbReference type="Gene3D" id="3.90.550.10">
    <property type="entry name" value="Spore Coat Polysaccharide Biosynthesis Protein SpsA, Chain A"/>
    <property type="match status" value="2"/>
</dbReference>
<feature type="repeat" description="TPR" evidence="5">
    <location>
        <begin position="1415"/>
        <end position="1448"/>
    </location>
</feature>
<dbReference type="CDD" id="cd04186">
    <property type="entry name" value="GT_2_like_c"/>
    <property type="match status" value="1"/>
</dbReference>
<sequence length="1495" mass="172512">MYKANKTLMKKGSYFMKLSIAMMVKNQSKHLDECLKSLQPVREKIDSELIIVDTGSEDDTVDIAKRYTDKVYFHEWTGNFAEMRNISISYTKGEWVFIIDGDEVIENADPLIDFFKKGIYKNYNAAVITVRSFSNDKYDAYYDACLPRLFKKTAQFKYEGAIHEQPVVSLPVCRINLMLLHYGYITTDNKLMEYKFKRNVEMLKKELDRDPENIYYWFQMSQSYGMHRDFKDAMEAIDIAYNLLKQKGKDLNDYYYVLHHMVYVYNLNGKYKETEKLCHEAIKVKDGYIDIYYHLGKAQMNLGKYDEAVKSFSAYLSMLECPEKFTGKNDATLTHYTLQAYEEIYRDMVLLYEALENYSEALSYAEKINDKSFLVSAFPGIIKSYIKDNRITGLKDYFDNVVKGKFPELENDFIISLENIKYKEFSSEIQHKLTEAFAAGDGNYALLNKIRLHEDKDDLASSLVDSIKGWDFAALPAAYGDILYYLMKRNISIHPFFDRLMEKYLIGCIEYISVLHKDAAAVIYDYIANVMSHAESLEELSIKRALERCALLIGGLDEKQYSDVFSKYIKDGTEFINNLYKREIIENEAVHLVKTEEDAFLIYMILAEQNKEKSPLKYVQYLRKALKVYPAMKKGIELLLDDIKKEEGSEEKNLNEYKRIFKENIKKQVESGEIALSLTLINEYKKLVGEDVDIYSIEAVIAMMEGRLDDAESLLNKGMNIDGANFDILYNLAYVYMLKEDKSKAFVYYSKAYEVSKDSNLKDEIAAILDQIKNEKGFDEILYETEMAGQDNEKDPGSMLNKYKREVKISIQSMIEQGLLQEAKALVSEYNEIVKDDIEIYSMQGVIAMMDGDMEVAEEIFKAGLAVDDENFDLLYNLGYLYQSKQENDKAIEFYQRALKNANDESTANGLYEILRGLGVQKSKDSLVRKALPKTSIIILTYNNLEYNKLCIESIRKYTEKETYEIIVVDNHSTDGTVDWLKQQNDLKLILNNKNYGFPKGCNQGIKAAEEGNDILLLNNDTIVTPNWLKNLKKCLYSKDDIGAVGSVTNSCSNLQVIPANYSNLEEMIAFAAKNNVSNSSLWEERLRLVGFCMLIKNEVVKKIGLLDERFTPGNFEDDDFSFRIRKAGYRLILCKDSFIHHFGSTSFKKVSDKYNELLINNRKKFAEKWGFDPYYIIDIDRGITELVSKTGKENIRVLHIGCAGGGTLLDIKNTVPSSELFGIEPVKECIVNVNHFADIRVGDLEAIKTFDKNYFDFIIYTQPQRKESIVEDLLLIKEYLKENGTMYIAITEESVNADRNFIKSLREKIEGYSFKFITVMGRQFLVMEEAGDEGSGSVLKLKVYNKENICKLVANGIPGSGLPDHDAIIKLIRRLDSNIDYDRCLERIGILVEEGKLDSEKVKNIIQKHGTDKIRLFNLMGLLFFQNRFYDKALMLLREALKLDRKNRDTIYNIAFVLHRLNQNEAALGFLNEINYSEKDTEFAQLKHQIEEAL</sequence>
<evidence type="ECO:0000256" key="3">
    <source>
        <dbReference type="ARBA" id="ARBA00022676"/>
    </source>
</evidence>
<dbReference type="CDD" id="cd02440">
    <property type="entry name" value="AdoMet_MTases"/>
    <property type="match status" value="1"/>
</dbReference>
<dbReference type="PANTHER" id="PTHR43179:SF12">
    <property type="entry name" value="GALACTOFURANOSYLTRANSFERASE GLFT2"/>
    <property type="match status" value="1"/>
</dbReference>
<dbReference type="PROSITE" id="PS50005">
    <property type="entry name" value="TPR"/>
    <property type="match status" value="4"/>
</dbReference>
<evidence type="ECO:0000256" key="2">
    <source>
        <dbReference type="ARBA" id="ARBA00006739"/>
    </source>
</evidence>